<evidence type="ECO:0000313" key="3">
    <source>
        <dbReference type="Proteomes" id="UP000249464"/>
    </source>
</evidence>
<feature type="transmembrane region" description="Helical" evidence="1">
    <location>
        <begin position="20"/>
        <end position="38"/>
    </location>
</feature>
<sequence length="165" mass="18704">MTLGPFAFASRRASQCSRLYRSLVIFVITLLVHIMVGADDDFDRVLPLTNMTFAELVAFDVSCRSRRRVSSHRVVQGQAHPVIDLPYPTLQTRDAFLATDQRTQEWISTVGRRVDKQYGALAQRYRHFGLLDGVETTATPLEIGSLICFGLVRGMQLRMEKNRCP</sequence>
<gene>
    <name evidence="2" type="primary">BQ5605_C002g01272</name>
    <name evidence="2" type="ORF">BQ5605_C002G01272</name>
</gene>
<keyword evidence="3" id="KW-1185">Reference proteome</keyword>
<organism evidence="2 3">
    <name type="scientific">Microbotryum silenes-dioicae</name>
    <dbReference type="NCBI Taxonomy" id="796604"/>
    <lineage>
        <taxon>Eukaryota</taxon>
        <taxon>Fungi</taxon>
        <taxon>Dikarya</taxon>
        <taxon>Basidiomycota</taxon>
        <taxon>Pucciniomycotina</taxon>
        <taxon>Microbotryomycetes</taxon>
        <taxon>Microbotryales</taxon>
        <taxon>Microbotryaceae</taxon>
        <taxon>Microbotryum</taxon>
    </lineage>
</organism>
<dbReference type="EMBL" id="FQNC01000041">
    <property type="protein sequence ID" value="SGY31900.1"/>
    <property type="molecule type" value="Genomic_DNA"/>
</dbReference>
<evidence type="ECO:0000256" key="1">
    <source>
        <dbReference type="SAM" id="Phobius"/>
    </source>
</evidence>
<accession>A0A2X0M247</accession>
<evidence type="ECO:0000313" key="2">
    <source>
        <dbReference type="EMBL" id="SGY31900.1"/>
    </source>
</evidence>
<keyword evidence="1" id="KW-1133">Transmembrane helix</keyword>
<proteinExistence type="predicted"/>
<name>A0A2X0M247_9BASI</name>
<protein>
    <submittedName>
        <fullName evidence="2">BQ5605_C002g01272 protein</fullName>
    </submittedName>
</protein>
<keyword evidence="1" id="KW-0472">Membrane</keyword>
<dbReference type="AlphaFoldDB" id="A0A2X0M247"/>
<dbReference type="Proteomes" id="UP000249464">
    <property type="component" value="Unassembled WGS sequence"/>
</dbReference>
<reference evidence="2 3" key="1">
    <citation type="submission" date="2016-11" db="EMBL/GenBank/DDBJ databases">
        <authorList>
            <person name="Jaros S."/>
            <person name="Januszkiewicz K."/>
            <person name="Wedrychowicz H."/>
        </authorList>
    </citation>
    <scope>NUCLEOTIDE SEQUENCE [LARGE SCALE GENOMIC DNA]</scope>
</reference>
<keyword evidence="1" id="KW-0812">Transmembrane</keyword>